<dbReference type="AlphaFoldDB" id="A0A1R1AFM2"/>
<sequence length="126" mass="15263">MLIKYYDDLIYYDGIREILKNIDWDDYEIFLEYMSNMVTNTGVDIGIRFPDFKIINEAEELDECDEFHYVDNYVNTLEVKRIEAQSILVHSTFHVLMINKIFLRDLNEFFATYLQKHMDRDLLNSR</sequence>
<organism evidence="1 2">
    <name type="scientific">Paenibacillus lautus</name>
    <name type="common">Bacillus lautus</name>
    <dbReference type="NCBI Taxonomy" id="1401"/>
    <lineage>
        <taxon>Bacteria</taxon>
        <taxon>Bacillati</taxon>
        <taxon>Bacillota</taxon>
        <taxon>Bacilli</taxon>
        <taxon>Bacillales</taxon>
        <taxon>Paenibacillaceae</taxon>
        <taxon>Paenibacillus</taxon>
    </lineage>
</organism>
<accession>A0A1R1AFM2</accession>
<reference evidence="1 2" key="1">
    <citation type="submission" date="2016-11" db="EMBL/GenBank/DDBJ databases">
        <title>Paenibacillus species isolates.</title>
        <authorList>
            <person name="Beno S.M."/>
        </authorList>
    </citation>
    <scope>NUCLEOTIDE SEQUENCE [LARGE SCALE GENOMIC DNA]</scope>
    <source>
        <strain evidence="1 2">FSL F4-0100</strain>
    </source>
</reference>
<comment type="caution">
    <text evidence="1">The sequence shown here is derived from an EMBL/GenBank/DDBJ whole genome shotgun (WGS) entry which is preliminary data.</text>
</comment>
<evidence type="ECO:0000313" key="1">
    <source>
        <dbReference type="EMBL" id="OME84207.1"/>
    </source>
</evidence>
<protein>
    <submittedName>
        <fullName evidence="1">Uncharacterized protein</fullName>
    </submittedName>
</protein>
<dbReference type="EMBL" id="MRTF01000027">
    <property type="protein sequence ID" value="OME84207.1"/>
    <property type="molecule type" value="Genomic_DNA"/>
</dbReference>
<proteinExistence type="predicted"/>
<evidence type="ECO:0000313" key="2">
    <source>
        <dbReference type="Proteomes" id="UP000187074"/>
    </source>
</evidence>
<name>A0A1R1AFM2_PAELA</name>
<gene>
    <name evidence="1" type="ORF">BK123_33705</name>
</gene>
<dbReference type="Proteomes" id="UP000187074">
    <property type="component" value="Unassembled WGS sequence"/>
</dbReference>